<sequence length="140" mass="16681">MVNQIKFRITRRTSEYNKYIKWFRECFNADGILISSIGYKTEKEARAQIKRVKRLTCKDCCYLNENICGVDYRELSRNGCLVLPPPHFTFKGHRYRPGFMELRQEKSGEIWVYYNFHEEQKYDSTWHADSHGAFLGHGGR</sequence>
<accession>A0A0F9L9J5</accession>
<gene>
    <name evidence="1" type="ORF">LCGC14_1227010</name>
</gene>
<dbReference type="EMBL" id="LAZR01006513">
    <property type="protein sequence ID" value="KKM91589.1"/>
    <property type="molecule type" value="Genomic_DNA"/>
</dbReference>
<organism evidence="1">
    <name type="scientific">marine sediment metagenome</name>
    <dbReference type="NCBI Taxonomy" id="412755"/>
    <lineage>
        <taxon>unclassified sequences</taxon>
        <taxon>metagenomes</taxon>
        <taxon>ecological metagenomes</taxon>
    </lineage>
</organism>
<proteinExistence type="predicted"/>
<evidence type="ECO:0000313" key="1">
    <source>
        <dbReference type="EMBL" id="KKM91589.1"/>
    </source>
</evidence>
<reference evidence="1" key="1">
    <citation type="journal article" date="2015" name="Nature">
        <title>Complex archaea that bridge the gap between prokaryotes and eukaryotes.</title>
        <authorList>
            <person name="Spang A."/>
            <person name="Saw J.H."/>
            <person name="Jorgensen S.L."/>
            <person name="Zaremba-Niedzwiedzka K."/>
            <person name="Martijn J."/>
            <person name="Lind A.E."/>
            <person name="van Eijk R."/>
            <person name="Schleper C."/>
            <person name="Guy L."/>
            <person name="Ettema T.J."/>
        </authorList>
    </citation>
    <scope>NUCLEOTIDE SEQUENCE</scope>
</reference>
<protein>
    <submittedName>
        <fullName evidence="1">Uncharacterized protein</fullName>
    </submittedName>
</protein>
<name>A0A0F9L9J5_9ZZZZ</name>
<comment type="caution">
    <text evidence="1">The sequence shown here is derived from an EMBL/GenBank/DDBJ whole genome shotgun (WGS) entry which is preliminary data.</text>
</comment>
<dbReference type="AlphaFoldDB" id="A0A0F9L9J5"/>